<dbReference type="EMBL" id="JBIQWL010000001">
    <property type="protein sequence ID" value="MFH8249021.1"/>
    <property type="molecule type" value="Genomic_DNA"/>
</dbReference>
<accession>A0ABW7Q2H0</accession>
<organism evidence="2 3">
    <name type="scientific">Microbacterium alkaliflavum</name>
    <dbReference type="NCBI Taxonomy" id="3248839"/>
    <lineage>
        <taxon>Bacteria</taxon>
        <taxon>Bacillati</taxon>
        <taxon>Actinomycetota</taxon>
        <taxon>Actinomycetes</taxon>
        <taxon>Micrococcales</taxon>
        <taxon>Microbacteriaceae</taxon>
        <taxon>Microbacterium</taxon>
    </lineage>
</organism>
<feature type="transmembrane region" description="Helical" evidence="1">
    <location>
        <begin position="342"/>
        <end position="366"/>
    </location>
</feature>
<keyword evidence="3" id="KW-1185">Reference proteome</keyword>
<name>A0ABW7Q2H0_9MICO</name>
<feature type="transmembrane region" description="Helical" evidence="1">
    <location>
        <begin position="69"/>
        <end position="93"/>
    </location>
</feature>
<dbReference type="PANTHER" id="PTHR11328:SF24">
    <property type="entry name" value="MAJOR FACILITATOR SUPERFAMILY (MFS) PROFILE DOMAIN-CONTAINING PROTEIN"/>
    <property type="match status" value="1"/>
</dbReference>
<dbReference type="InterPro" id="IPR039672">
    <property type="entry name" value="MFS_2"/>
</dbReference>
<dbReference type="Gene3D" id="1.20.1250.20">
    <property type="entry name" value="MFS general substrate transporter like domains"/>
    <property type="match status" value="2"/>
</dbReference>
<feature type="transmembrane region" description="Helical" evidence="1">
    <location>
        <begin position="35"/>
        <end position="57"/>
    </location>
</feature>
<dbReference type="SUPFAM" id="SSF103473">
    <property type="entry name" value="MFS general substrate transporter"/>
    <property type="match status" value="1"/>
</dbReference>
<feature type="transmembrane region" description="Helical" evidence="1">
    <location>
        <begin position="204"/>
        <end position="225"/>
    </location>
</feature>
<sequence>MATVNDAPPVEETVKEDRALARIEKRKDRVSIWRMIPWSTHAFSMNALIVLIGYFTIYATDTLRLNPAIVGALLVGAKIIDAVGALLAGYLVDRAPETKLGKARPFDLVIILCWAATACMFSVPGGLGDIAKYAWIFTSYVLLTALFMPLYNANNPLYTARVFPKRAHYSDVAAKTGIVTVLAAIVITVGMPIAVGAAGKSPEAWSLVAICVAIPFTLIGLVRFWTFRESKDAAEIEAERVRLKDIFLVLRTNPYIWILSSMSLVVGIYATFTAGAYYFRYIVGNLALQGVVSVSFVALIPLMFFFPALIRKFSVSRMIAVSSFIGAIGFLVMMFAGGNIPLIMVSSVLTALASLPVNFLSPILVIDNATYNEWKGHRRLESVGGALFSFSSTVGAAIAAGLTGIVLATTGYDGGADTQTPGAIAGIVAVNSWIPAIFAVGVGFIALYYHRLEHRIKAISAEVLARRELAAEAEIIPGAPHSGTEAVRIVREESGAPLLPREPFRNDDEL</sequence>
<evidence type="ECO:0000313" key="3">
    <source>
        <dbReference type="Proteomes" id="UP001610861"/>
    </source>
</evidence>
<keyword evidence="1" id="KW-0812">Transmembrane</keyword>
<protein>
    <submittedName>
        <fullName evidence="2">MFS transporter</fullName>
    </submittedName>
</protein>
<feature type="transmembrane region" description="Helical" evidence="1">
    <location>
        <begin position="133"/>
        <end position="151"/>
    </location>
</feature>
<dbReference type="RefSeq" id="WP_396638974.1">
    <property type="nucleotide sequence ID" value="NZ_JBIQWL010000001.1"/>
</dbReference>
<dbReference type="Pfam" id="PF13347">
    <property type="entry name" value="MFS_2"/>
    <property type="match status" value="1"/>
</dbReference>
<dbReference type="InterPro" id="IPR036259">
    <property type="entry name" value="MFS_trans_sf"/>
</dbReference>
<evidence type="ECO:0000256" key="1">
    <source>
        <dbReference type="SAM" id="Phobius"/>
    </source>
</evidence>
<keyword evidence="1" id="KW-0472">Membrane</keyword>
<comment type="caution">
    <text evidence="2">The sequence shown here is derived from an EMBL/GenBank/DDBJ whole genome shotgun (WGS) entry which is preliminary data.</text>
</comment>
<keyword evidence="1" id="KW-1133">Transmembrane helix</keyword>
<feature type="transmembrane region" description="Helical" evidence="1">
    <location>
        <begin position="172"/>
        <end position="198"/>
    </location>
</feature>
<evidence type="ECO:0000313" key="2">
    <source>
        <dbReference type="EMBL" id="MFH8249021.1"/>
    </source>
</evidence>
<gene>
    <name evidence="2" type="ORF">ACH3VR_01475</name>
</gene>
<reference evidence="2 3" key="1">
    <citation type="submission" date="2024-09" db="EMBL/GenBank/DDBJ databases">
        <authorList>
            <person name="Pan X."/>
        </authorList>
    </citation>
    <scope>NUCLEOTIDE SEQUENCE [LARGE SCALE GENOMIC DNA]</scope>
    <source>
        <strain evidence="2 3">B2969</strain>
    </source>
</reference>
<feature type="transmembrane region" description="Helical" evidence="1">
    <location>
        <begin position="286"/>
        <end position="306"/>
    </location>
</feature>
<proteinExistence type="predicted"/>
<feature type="transmembrane region" description="Helical" evidence="1">
    <location>
        <begin position="424"/>
        <end position="449"/>
    </location>
</feature>
<dbReference type="Proteomes" id="UP001610861">
    <property type="component" value="Unassembled WGS sequence"/>
</dbReference>
<feature type="transmembrane region" description="Helical" evidence="1">
    <location>
        <begin position="255"/>
        <end position="280"/>
    </location>
</feature>
<feature type="transmembrane region" description="Helical" evidence="1">
    <location>
        <begin position="387"/>
        <end position="412"/>
    </location>
</feature>
<feature type="transmembrane region" description="Helical" evidence="1">
    <location>
        <begin position="105"/>
        <end position="127"/>
    </location>
</feature>
<feature type="transmembrane region" description="Helical" evidence="1">
    <location>
        <begin position="318"/>
        <end position="336"/>
    </location>
</feature>
<dbReference type="PANTHER" id="PTHR11328">
    <property type="entry name" value="MAJOR FACILITATOR SUPERFAMILY DOMAIN-CONTAINING PROTEIN"/>
    <property type="match status" value="1"/>
</dbReference>